<dbReference type="Pfam" id="PF07797">
    <property type="entry name" value="DUF1639"/>
    <property type="match status" value="1"/>
</dbReference>
<feature type="compositionally biased region" description="Basic and acidic residues" evidence="1">
    <location>
        <begin position="72"/>
        <end position="94"/>
    </location>
</feature>
<dbReference type="EMBL" id="JAEACU010000008">
    <property type="protein sequence ID" value="KAH7519680.1"/>
    <property type="molecule type" value="Genomic_DNA"/>
</dbReference>
<name>A0A978UXG4_ZIZJJ</name>
<feature type="region of interest" description="Disordered" evidence="1">
    <location>
        <begin position="43"/>
        <end position="108"/>
    </location>
</feature>
<evidence type="ECO:0000313" key="3">
    <source>
        <dbReference type="Proteomes" id="UP000813462"/>
    </source>
</evidence>
<feature type="region of interest" description="Disordered" evidence="1">
    <location>
        <begin position="1"/>
        <end position="24"/>
    </location>
</feature>
<comment type="caution">
    <text evidence="2">The sequence shown here is derived from an EMBL/GenBank/DDBJ whole genome shotgun (WGS) entry which is preliminary data.</text>
</comment>
<feature type="compositionally biased region" description="Polar residues" evidence="1">
    <location>
        <begin position="1"/>
        <end position="21"/>
    </location>
</feature>
<dbReference type="PANTHER" id="PTHR33130">
    <property type="entry name" value="PUTATIVE (DUF1639)-RELATED"/>
    <property type="match status" value="1"/>
</dbReference>
<sequence length="347" mass="37905">MVFCSVSSDSEVQTFPPTTGTVPKPPMSFTVSAKSHQQPLHNFPLTGLKWPNSNPTTTTTTNTTTSQHQPRLRNELAQKSPLHDSSSEGVEPKLNDNPMNGLSNERPQSVKKITFSECLVENSEDKINSVAAEDLKSKVLLRLRPKSKFANEAVETVGVQTQKPVLDDVYEEMPKTWNLRPRKPVAKPSSAGGSPPPRTGGSAVQENKTPMQQARPELAGSLRVGGETRAAEKKKNRKFSISLSKQEIEDDIIEMTGSRPTKRPKKRARAVQKQLDNVFPGLWLSSITPDVYRVPDTPIKLHTSVEFFFLTGRIHAPCTSHLLVVSSLRCGGAGGLGGLDLLGLGVK</sequence>
<evidence type="ECO:0000256" key="1">
    <source>
        <dbReference type="SAM" id="MobiDB-lite"/>
    </source>
</evidence>
<dbReference type="PANTHER" id="PTHR33130:SF91">
    <property type="match status" value="1"/>
</dbReference>
<accession>A0A978UXG4</accession>
<feature type="compositionally biased region" description="Polar residues" evidence="1">
    <location>
        <begin position="97"/>
        <end position="107"/>
    </location>
</feature>
<dbReference type="Proteomes" id="UP000813462">
    <property type="component" value="Unassembled WGS sequence"/>
</dbReference>
<proteinExistence type="predicted"/>
<organism evidence="2 3">
    <name type="scientific">Ziziphus jujuba var. spinosa</name>
    <dbReference type="NCBI Taxonomy" id="714518"/>
    <lineage>
        <taxon>Eukaryota</taxon>
        <taxon>Viridiplantae</taxon>
        <taxon>Streptophyta</taxon>
        <taxon>Embryophyta</taxon>
        <taxon>Tracheophyta</taxon>
        <taxon>Spermatophyta</taxon>
        <taxon>Magnoliopsida</taxon>
        <taxon>eudicotyledons</taxon>
        <taxon>Gunneridae</taxon>
        <taxon>Pentapetalae</taxon>
        <taxon>rosids</taxon>
        <taxon>fabids</taxon>
        <taxon>Rosales</taxon>
        <taxon>Rhamnaceae</taxon>
        <taxon>Paliureae</taxon>
        <taxon>Ziziphus</taxon>
    </lineage>
</organism>
<feature type="compositionally biased region" description="Low complexity" evidence="1">
    <location>
        <begin position="51"/>
        <end position="66"/>
    </location>
</feature>
<dbReference type="InterPro" id="IPR012438">
    <property type="entry name" value="DUF1639"/>
</dbReference>
<dbReference type="AlphaFoldDB" id="A0A978UXG4"/>
<evidence type="ECO:0000313" key="2">
    <source>
        <dbReference type="EMBL" id="KAH7519680.1"/>
    </source>
</evidence>
<gene>
    <name evidence="2" type="ORF">FEM48_Zijuj08G0062800</name>
</gene>
<reference evidence="2" key="1">
    <citation type="journal article" date="2021" name="Front. Plant Sci.">
        <title>Chromosome-Scale Genome Assembly for Chinese Sour Jujube and Insights Into Its Genome Evolution and Domestication Signature.</title>
        <authorList>
            <person name="Shen L.-Y."/>
            <person name="Luo H."/>
            <person name="Wang X.-L."/>
            <person name="Wang X.-M."/>
            <person name="Qiu X.-J."/>
            <person name="Liu H."/>
            <person name="Zhou S.-S."/>
            <person name="Jia K.-H."/>
            <person name="Nie S."/>
            <person name="Bao Y.-T."/>
            <person name="Zhang R.-G."/>
            <person name="Yun Q.-Z."/>
            <person name="Chai Y.-H."/>
            <person name="Lu J.-Y."/>
            <person name="Li Y."/>
            <person name="Zhao S.-W."/>
            <person name="Mao J.-F."/>
            <person name="Jia S.-G."/>
            <person name="Mao Y.-M."/>
        </authorList>
    </citation>
    <scope>NUCLEOTIDE SEQUENCE</scope>
    <source>
        <strain evidence="2">AT0</strain>
        <tissue evidence="2">Leaf</tissue>
    </source>
</reference>
<protein>
    <submittedName>
        <fullName evidence="2">Uncharacterized protein</fullName>
    </submittedName>
</protein>
<feature type="region of interest" description="Disordered" evidence="1">
    <location>
        <begin position="176"/>
        <end position="215"/>
    </location>
</feature>